<comment type="caution">
    <text evidence="13">The sequence shown here is derived from an EMBL/GenBank/DDBJ whole genome shotgun (WGS) entry which is preliminary data.</text>
</comment>
<organism evidence="13 14">
    <name type="scientific">Roseburia porci</name>
    <dbReference type="NCBI Taxonomy" id="2605790"/>
    <lineage>
        <taxon>Bacteria</taxon>
        <taxon>Bacillati</taxon>
        <taxon>Bacillota</taxon>
        <taxon>Clostridia</taxon>
        <taxon>Lachnospirales</taxon>
        <taxon>Lachnospiraceae</taxon>
        <taxon>Roseburia</taxon>
    </lineage>
</organism>
<evidence type="ECO:0000256" key="12">
    <source>
        <dbReference type="PIRSR" id="PIRSR000112-3"/>
    </source>
</evidence>
<evidence type="ECO:0000313" key="13">
    <source>
        <dbReference type="EMBL" id="MST75883.1"/>
    </source>
</evidence>
<feature type="binding site" evidence="10">
    <location>
        <position position="249"/>
    </location>
    <ligand>
        <name>glycerol</name>
        <dbReference type="ChEBI" id="CHEBI:17754"/>
    </ligand>
</feature>
<dbReference type="EMBL" id="VUNI01000029">
    <property type="protein sequence ID" value="MST75883.1"/>
    <property type="molecule type" value="Genomic_DNA"/>
</dbReference>
<dbReference type="Gene3D" id="1.20.1090.10">
    <property type="entry name" value="Dehydroquinate synthase-like - alpha domain"/>
    <property type="match status" value="1"/>
</dbReference>
<gene>
    <name evidence="13" type="ORF">FYJ75_12940</name>
</gene>
<accession>A0A6L5YTL0</accession>
<protein>
    <submittedName>
        <fullName evidence="13">Iron-containing alcohol dehydrogenase family protein</fullName>
    </submittedName>
</protein>
<dbReference type="SUPFAM" id="SSF56796">
    <property type="entry name" value="Dehydroquinate synthase-like"/>
    <property type="match status" value="1"/>
</dbReference>
<dbReference type="GO" id="GO:0016614">
    <property type="term" value="F:oxidoreductase activity, acting on CH-OH group of donors"/>
    <property type="evidence" value="ECO:0007669"/>
    <property type="project" value="InterPro"/>
</dbReference>
<evidence type="ECO:0000256" key="2">
    <source>
        <dbReference type="ARBA" id="ARBA00022516"/>
    </source>
</evidence>
<keyword evidence="10" id="KW-0862">Zinc</keyword>
<dbReference type="Proteomes" id="UP000474024">
    <property type="component" value="Unassembled WGS sequence"/>
</dbReference>
<evidence type="ECO:0000256" key="9">
    <source>
        <dbReference type="ARBA" id="ARBA00023264"/>
    </source>
</evidence>
<feature type="binding site" evidence="12">
    <location>
        <begin position="96"/>
        <end position="100"/>
    </location>
    <ligand>
        <name>NAD(+)</name>
        <dbReference type="ChEBI" id="CHEBI:57540"/>
    </ligand>
</feature>
<dbReference type="Pfam" id="PF13685">
    <property type="entry name" value="Fe-ADH_2"/>
    <property type="match status" value="1"/>
</dbReference>
<evidence type="ECO:0000256" key="10">
    <source>
        <dbReference type="PIRSR" id="PIRSR000112-1"/>
    </source>
</evidence>
<dbReference type="Gene3D" id="3.40.50.1970">
    <property type="match status" value="1"/>
</dbReference>
<dbReference type="AlphaFoldDB" id="A0A6L5YTL0"/>
<proteinExistence type="predicted"/>
<dbReference type="PANTHER" id="PTHR43616">
    <property type="entry name" value="GLYCEROL DEHYDROGENASE"/>
    <property type="match status" value="1"/>
</dbReference>
<feature type="binding site" evidence="10">
    <location>
        <position position="265"/>
    </location>
    <ligand>
        <name>glycerol</name>
        <dbReference type="ChEBI" id="CHEBI:17754"/>
    </ligand>
</feature>
<keyword evidence="14" id="KW-1185">Reference proteome</keyword>
<sequence>MQTGKAISVPAILKVGKGTLNKIGSYLKTEGLEQIVIFLGNGLIDLFGERVMRSLKEQGIKVLEYSELDTVDIDDIITLAFSMPNKTQAVVSIGGGKVIDAGKYAAFLRNIPFISVPTSSSSDGFSSASASLLVHGKRTSVPAKLAYGIIVDTEVIRTAPDKFIYSGIGDMISKITALYDWIYEEKCGYSEVNDFAVMIAKKAVNSFVRTPYENIKDEIFLKELVDSLAMSGIANEIAGSSAPTSGSEHLISHALDKILETPQLHGIQVGIATYIMSKVQDHRYIRVNTVLSETGFWDYAKTLQMRQEDFLKAVDLAPSIKPFRHTYLHEETYRNAAKKLIVEDERLKQILIK</sequence>
<reference evidence="13 14" key="1">
    <citation type="submission" date="2019-08" db="EMBL/GenBank/DDBJ databases">
        <title>In-depth cultivation of the pig gut microbiome towards novel bacterial diversity and tailored functional studies.</title>
        <authorList>
            <person name="Wylensek D."/>
            <person name="Hitch T.C.A."/>
            <person name="Clavel T."/>
        </authorList>
    </citation>
    <scope>NUCLEOTIDE SEQUENCE [LARGE SCALE GENOMIC DNA]</scope>
    <source>
        <strain evidence="13 14">MUC/MUC-530-WT-4D</strain>
    </source>
</reference>
<keyword evidence="6 12" id="KW-0520">NAD</keyword>
<evidence type="ECO:0000256" key="8">
    <source>
        <dbReference type="ARBA" id="ARBA00023209"/>
    </source>
</evidence>
<dbReference type="CDD" id="cd08174">
    <property type="entry name" value="G1PDH-like"/>
    <property type="match status" value="1"/>
</dbReference>
<comment type="cofactor">
    <cofactor evidence="10">
        <name>Zn(2+)</name>
        <dbReference type="ChEBI" id="CHEBI:29105"/>
    </cofactor>
    <text evidence="10">Binds 1 zinc ion per subunit.</text>
</comment>
<keyword evidence="2" id="KW-0444">Lipid biosynthesis</keyword>
<dbReference type="InterPro" id="IPR016205">
    <property type="entry name" value="Glycerol_DH"/>
</dbReference>
<feature type="binding site" evidence="12">
    <location>
        <begin position="118"/>
        <end position="121"/>
    </location>
    <ligand>
        <name>NAD(+)</name>
        <dbReference type="ChEBI" id="CHEBI:57540"/>
    </ligand>
</feature>
<dbReference type="PANTHER" id="PTHR43616:SF5">
    <property type="entry name" value="GLYCEROL DEHYDROGENASE 1"/>
    <property type="match status" value="1"/>
</dbReference>
<feature type="binding site" evidence="11">
    <location>
        <position position="123"/>
    </location>
    <ligand>
        <name>glycerol</name>
        <dbReference type="ChEBI" id="CHEBI:17754"/>
    </ligand>
</feature>
<evidence type="ECO:0000256" key="3">
    <source>
        <dbReference type="ARBA" id="ARBA00022723"/>
    </source>
</evidence>
<keyword evidence="7" id="KW-0443">Lipid metabolism</keyword>
<evidence type="ECO:0000313" key="14">
    <source>
        <dbReference type="Proteomes" id="UP000474024"/>
    </source>
</evidence>
<keyword evidence="1" id="KW-0963">Cytoplasm</keyword>
<evidence type="ECO:0000256" key="6">
    <source>
        <dbReference type="ARBA" id="ARBA00023027"/>
    </source>
</evidence>
<evidence type="ECO:0000256" key="11">
    <source>
        <dbReference type="PIRSR" id="PIRSR000112-2"/>
    </source>
</evidence>
<keyword evidence="8" id="KW-0594">Phospholipid biosynthesis</keyword>
<keyword evidence="5" id="KW-0560">Oxidoreductase</keyword>
<dbReference type="GO" id="GO:0008654">
    <property type="term" value="P:phospholipid biosynthetic process"/>
    <property type="evidence" value="ECO:0007669"/>
    <property type="project" value="UniProtKB-KW"/>
</dbReference>
<dbReference type="InterPro" id="IPR032837">
    <property type="entry name" value="G1PDH"/>
</dbReference>
<evidence type="ECO:0000256" key="5">
    <source>
        <dbReference type="ARBA" id="ARBA00023002"/>
    </source>
</evidence>
<evidence type="ECO:0000256" key="4">
    <source>
        <dbReference type="ARBA" id="ARBA00022857"/>
    </source>
</evidence>
<dbReference type="GO" id="GO:0046872">
    <property type="term" value="F:metal ion binding"/>
    <property type="evidence" value="ECO:0007669"/>
    <property type="project" value="UniProtKB-KW"/>
</dbReference>
<name>A0A6L5YTL0_9FIRM</name>
<keyword evidence="4" id="KW-0521">NADP</keyword>
<feature type="binding site" evidence="12">
    <location>
        <position position="127"/>
    </location>
    <ligand>
        <name>NAD(+)</name>
        <dbReference type="ChEBI" id="CHEBI:57540"/>
    </ligand>
</feature>
<dbReference type="PIRSF" id="PIRSF000112">
    <property type="entry name" value="Glycerol_dehydrogenase"/>
    <property type="match status" value="1"/>
</dbReference>
<dbReference type="RefSeq" id="WP_154430852.1">
    <property type="nucleotide sequence ID" value="NZ_VUNI01000029.1"/>
</dbReference>
<evidence type="ECO:0000256" key="7">
    <source>
        <dbReference type="ARBA" id="ARBA00023098"/>
    </source>
</evidence>
<keyword evidence="3 10" id="KW-0479">Metal-binding</keyword>
<evidence type="ECO:0000256" key="1">
    <source>
        <dbReference type="ARBA" id="ARBA00022490"/>
    </source>
</evidence>
<keyword evidence="9" id="KW-1208">Phospholipid metabolism</keyword>
<feature type="binding site" evidence="10">
    <location>
        <position position="170"/>
    </location>
    <ligand>
        <name>glycerol</name>
        <dbReference type="ChEBI" id="CHEBI:17754"/>
    </ligand>
</feature>